<dbReference type="OMA" id="VMMISAY"/>
<dbReference type="KEGG" id="gla:GL50803_0016215"/>
<dbReference type="PANTHER" id="PTHR24120">
    <property type="entry name" value="GH07239P"/>
    <property type="match status" value="1"/>
</dbReference>
<dbReference type="Gene3D" id="1.10.510.10">
    <property type="entry name" value="Transferase(Phosphotransferase) domain 1"/>
    <property type="match status" value="1"/>
</dbReference>
<dbReference type="VEuPathDB" id="GiardiaDB:GL50803_16215"/>
<organism evidence="1 2">
    <name type="scientific">Giardia intestinalis (strain ATCC 50803 / WB clone C6)</name>
    <name type="common">Giardia lamblia</name>
    <dbReference type="NCBI Taxonomy" id="184922"/>
    <lineage>
        <taxon>Eukaryota</taxon>
        <taxon>Metamonada</taxon>
        <taxon>Diplomonadida</taxon>
        <taxon>Hexamitidae</taxon>
        <taxon>Giardiinae</taxon>
        <taxon>Giardia</taxon>
    </lineage>
</organism>
<dbReference type="AlphaFoldDB" id="A8BNN8"/>
<proteinExistence type="predicted"/>
<dbReference type="InterPro" id="IPR036770">
    <property type="entry name" value="Ankyrin_rpt-contain_sf"/>
</dbReference>
<dbReference type="GO" id="GO:0004672">
    <property type="term" value="F:protein kinase activity"/>
    <property type="evidence" value="ECO:0007669"/>
    <property type="project" value="InterPro"/>
</dbReference>
<protein>
    <submittedName>
        <fullName evidence="1">Uncharacterized protein</fullName>
    </submittedName>
</protein>
<keyword evidence="2" id="KW-1185">Reference proteome</keyword>
<evidence type="ECO:0000313" key="1">
    <source>
        <dbReference type="EMBL" id="KAE8302490.1"/>
    </source>
</evidence>
<dbReference type="STRING" id="184922.A8BNN8"/>
<accession>A8BNN8</accession>
<sequence>MEHSAQVCSSRFLYRSMGFDLYEHARDKGLCVYRFKRSDFIPPFPKAYDRSLAALCALPKNRFIQFYPLVFDGDDGYIVMEKHGVPLSHFINELKSQNRELDVDEFWKITVQLIYILILFSTIEGRRNTVGLDKDYTNVTPDLFLHVLKLFEGMTEEERVAHIAVTPSVIFINSNLEVKLLILNLFNCIETSKGLADAAAHEEYLSFLAPDNLEEKIHLRALDCWSVGAIMWYLVKLEYPRFHHDSTTKESVIVKPIPNLDRNVQLCLSMLLVVNPEQRWCIEDLLMLPTVRGYMESLNLLPPSKSVETSLVDEPDLKKISTQLQEQHAELETKLEQKVAELDDIIKAHAAEKEEDDYHIKKLEEKIVELERTNARLLKEKKNTESRVMTSISVDATQTPRKASSVKTVAIQVAITNTQKEKSGDEANGPVIKHLTQLLAQNVNITSELSTLTAACQDFKQQVQECIREELAQIKILPQQLDRRCKGFAPAGVSINAHESAIGTTATVASTVTSAGTWTDALLSDPVECMEPLTPELQSLFDKLLKDSEGLKVTESLSNLISEFVDRRDFWCHYQNENDPEPFEDPMVTKIFLLVKDMKRPQGKQTKEGKQSCKSTKKDSKPTELELLLSGNNRYDQYVLSTARSLFIRLLAQLQGYSLLNKGYTREYVNALLGHAPDGVSADALLAIQPDGQTLLFRLAEQGNPNSVDVIKHASQDGEYSVRYIDSLLRMGHYVIGKSTVMMISAYLGWEQLVKNLVPYEKELIGFSYTSLMTAIFGLRAECAAILAPKEHGAKSTSGKTALMHAVQHGFVEGVQILLQYEPIPEDRAWENTTCSLARSQTNKGIIIMMLECCIDTSSEGSIDDSHGEPTYSVY</sequence>
<dbReference type="EMBL" id="AACB03000004">
    <property type="protein sequence ID" value="KAE8302490.1"/>
    <property type="molecule type" value="Genomic_DNA"/>
</dbReference>
<dbReference type="Pfam" id="PF12796">
    <property type="entry name" value="Ank_2"/>
    <property type="match status" value="1"/>
</dbReference>
<reference evidence="1 2" key="1">
    <citation type="journal article" date="2007" name="Science">
        <title>Genomic minimalism in the early diverging intestinal parasite Giardia lamblia.</title>
        <authorList>
            <person name="Morrison H.G."/>
            <person name="McArthur A.G."/>
            <person name="Gillin F.D."/>
            <person name="Aley S.B."/>
            <person name="Adam R.D."/>
            <person name="Olsen G.J."/>
            <person name="Best A.A."/>
            <person name="Cande W.Z."/>
            <person name="Chen F."/>
            <person name="Cipriano M.J."/>
            <person name="Davids B.J."/>
            <person name="Dawson S.C."/>
            <person name="Elmendorf H.G."/>
            <person name="Hehl A.B."/>
            <person name="Holder M.E."/>
            <person name="Huse S.M."/>
            <person name="Kim U.U."/>
            <person name="Lasek-Nesselquist E."/>
            <person name="Manning G."/>
            <person name="Nigam A."/>
            <person name="Nixon J.E."/>
            <person name="Palm D."/>
            <person name="Passamaneck N.E."/>
            <person name="Prabhu A."/>
            <person name="Reich C.I."/>
            <person name="Reiner D.S."/>
            <person name="Samuelson J."/>
            <person name="Svard S.G."/>
            <person name="Sogin M.L."/>
        </authorList>
    </citation>
    <scope>NUCLEOTIDE SEQUENCE [LARGE SCALE GENOMIC DNA]</scope>
    <source>
        <strain evidence="1 2">WB C6</strain>
    </source>
</reference>
<dbReference type="HOGENOM" id="CLU_328591_0_0_1"/>
<name>A8BNN8_GIAIC</name>
<dbReference type="PANTHER" id="PTHR24120:SF4">
    <property type="entry name" value="GH07239P"/>
    <property type="match status" value="1"/>
</dbReference>
<dbReference type="GeneID" id="5698840"/>
<dbReference type="RefSeq" id="XP_001705955.1">
    <property type="nucleotide sequence ID" value="XM_001705903.1"/>
</dbReference>
<dbReference type="InterPro" id="IPR011009">
    <property type="entry name" value="Kinase-like_dom_sf"/>
</dbReference>
<dbReference type="GO" id="GO:0005524">
    <property type="term" value="F:ATP binding"/>
    <property type="evidence" value="ECO:0007669"/>
    <property type="project" value="InterPro"/>
</dbReference>
<dbReference type="SUPFAM" id="SSF48403">
    <property type="entry name" value="Ankyrin repeat"/>
    <property type="match status" value="1"/>
</dbReference>
<evidence type="ECO:0000313" key="2">
    <source>
        <dbReference type="Proteomes" id="UP000001548"/>
    </source>
</evidence>
<dbReference type="InterPro" id="IPR002110">
    <property type="entry name" value="Ankyrin_rpt"/>
</dbReference>
<dbReference type="InterPro" id="IPR000719">
    <property type="entry name" value="Prot_kinase_dom"/>
</dbReference>
<gene>
    <name evidence="1" type="ORF">GL50803_0016215</name>
</gene>
<dbReference type="SMART" id="SM00220">
    <property type="entry name" value="S_TKc"/>
    <property type="match status" value="1"/>
</dbReference>
<comment type="caution">
    <text evidence="1">The sequence shown here is derived from an EMBL/GenBank/DDBJ whole genome shotgun (WGS) entry which is preliminary data.</text>
</comment>
<dbReference type="SUPFAM" id="SSF56112">
    <property type="entry name" value="Protein kinase-like (PK-like)"/>
    <property type="match status" value="1"/>
</dbReference>
<dbReference type="Gene3D" id="1.25.40.20">
    <property type="entry name" value="Ankyrin repeat-containing domain"/>
    <property type="match status" value="1"/>
</dbReference>
<dbReference type="PROSITE" id="PS50011">
    <property type="entry name" value="PROTEIN_KINASE_DOM"/>
    <property type="match status" value="1"/>
</dbReference>
<dbReference type="Proteomes" id="UP000001548">
    <property type="component" value="Unassembled WGS sequence"/>
</dbReference>